<evidence type="ECO:0000256" key="3">
    <source>
        <dbReference type="ARBA" id="ARBA00022840"/>
    </source>
</evidence>
<dbReference type="EMBL" id="KF900607">
    <property type="protein sequence ID" value="AIF00928.1"/>
    <property type="molecule type" value="Genomic_DNA"/>
</dbReference>
<dbReference type="InterPro" id="IPR003593">
    <property type="entry name" value="AAA+_ATPase"/>
</dbReference>
<name>A0A075GH77_9EURY</name>
<dbReference type="GO" id="GO:0005524">
    <property type="term" value="F:ATP binding"/>
    <property type="evidence" value="ECO:0007669"/>
    <property type="project" value="UniProtKB-KW"/>
</dbReference>
<dbReference type="GO" id="GO:0016887">
    <property type="term" value="F:ATP hydrolysis activity"/>
    <property type="evidence" value="ECO:0007669"/>
    <property type="project" value="InterPro"/>
</dbReference>
<evidence type="ECO:0000256" key="2">
    <source>
        <dbReference type="ARBA" id="ARBA00022741"/>
    </source>
</evidence>
<dbReference type="InterPro" id="IPR050221">
    <property type="entry name" value="26S_Proteasome_ATPase"/>
</dbReference>
<dbReference type="Pfam" id="PF00004">
    <property type="entry name" value="AAA"/>
    <property type="match status" value="1"/>
</dbReference>
<dbReference type="InterPro" id="IPR003959">
    <property type="entry name" value="ATPase_AAA_core"/>
</dbReference>
<dbReference type="SUPFAM" id="SSF52540">
    <property type="entry name" value="P-loop containing nucleoside triphosphate hydrolases"/>
    <property type="match status" value="1"/>
</dbReference>
<evidence type="ECO:0000256" key="4">
    <source>
        <dbReference type="RuleBase" id="RU003651"/>
    </source>
</evidence>
<dbReference type="SMART" id="SM00382">
    <property type="entry name" value="AAA"/>
    <property type="match status" value="1"/>
</dbReference>
<dbReference type="PANTHER" id="PTHR23073">
    <property type="entry name" value="26S PROTEASOME REGULATORY SUBUNIT"/>
    <property type="match status" value="1"/>
</dbReference>
<feature type="domain" description="AAA+ ATPase" evidence="5">
    <location>
        <begin position="228"/>
        <end position="355"/>
    </location>
</feature>
<evidence type="ECO:0000256" key="1">
    <source>
        <dbReference type="ARBA" id="ARBA00006914"/>
    </source>
</evidence>
<comment type="similarity">
    <text evidence="1 4">Belongs to the AAA ATPase family.</text>
</comment>
<dbReference type="InterPro" id="IPR027417">
    <property type="entry name" value="P-loop_NTPase"/>
</dbReference>
<dbReference type="PROSITE" id="PS00674">
    <property type="entry name" value="AAA"/>
    <property type="match status" value="1"/>
</dbReference>
<sequence>MATEDEFTINFDIEKGEVRTDLREFQRIYSETTPKRPPNPITAMIKAHLGGPSDCVAKYWPEQLGKLMLHTFEGYLAKHYNQENIENPQMRATSHQPLGLGIVIENDFVLVEGFRLLCPKAGGVKQARLVISHIVDPDGDLRIVVNYLAEDKTSKRESAELLAEMVDYAWKNSVLRGRVFDMGFRVLDRDSRSVEDLTLNDKARKAIDFHIVRYIEKLDTLREAGLTTNRGVILSGPPGTGKTLVVKDVIAKTSMTTIVITSAIRATQLVSEAYRIARKLAPTLVILEDIDAAGGISRQLCDHPILGEVLQALNGIESNEGVITLATTNYAENLDEALRDRPGRFDVVIKIDLPDSKTRHILLERLLSRYEVQGKIDLDKLVVQTKGLTGAWIDELIKTALQNAIISDGRSSICQGDLMMAIIDIRNRRAEAHSPTGLLCDRFRSSDDFSPEVF</sequence>
<organism evidence="6">
    <name type="scientific">uncultured marine group II/III euryarchaeote KM3_13_G12</name>
    <dbReference type="NCBI Taxonomy" id="1457874"/>
    <lineage>
        <taxon>Archaea</taxon>
        <taxon>Methanobacteriati</taxon>
        <taxon>Methanobacteriota</taxon>
        <taxon>environmental samples</taxon>
    </lineage>
</organism>
<dbReference type="CDD" id="cd19481">
    <property type="entry name" value="RecA-like_protease"/>
    <property type="match status" value="1"/>
</dbReference>
<proteinExistence type="inferred from homology"/>
<dbReference type="InterPro" id="IPR003960">
    <property type="entry name" value="ATPase_AAA_CS"/>
</dbReference>
<dbReference type="Gene3D" id="3.40.50.300">
    <property type="entry name" value="P-loop containing nucleotide triphosphate hydrolases"/>
    <property type="match status" value="1"/>
</dbReference>
<keyword evidence="3 4" id="KW-0067">ATP-binding</keyword>
<protein>
    <submittedName>
        <fullName evidence="6">ATPase central domain-containing protein</fullName>
    </submittedName>
</protein>
<evidence type="ECO:0000259" key="5">
    <source>
        <dbReference type="SMART" id="SM00382"/>
    </source>
</evidence>
<dbReference type="AlphaFoldDB" id="A0A075GH77"/>
<accession>A0A075GH77</accession>
<reference evidence="6" key="1">
    <citation type="journal article" date="2014" name="Genome Biol. Evol.">
        <title>Pangenome evidence for extensive interdomain horizontal transfer affecting lineage core and shell genes in uncultured planktonic thaumarchaeota and euryarchaeota.</title>
        <authorList>
            <person name="Deschamps P."/>
            <person name="Zivanovic Y."/>
            <person name="Moreira D."/>
            <person name="Rodriguez-Valera F."/>
            <person name="Lopez-Garcia P."/>
        </authorList>
    </citation>
    <scope>NUCLEOTIDE SEQUENCE</scope>
</reference>
<keyword evidence="2 4" id="KW-0547">Nucleotide-binding</keyword>
<dbReference type="Gene3D" id="1.10.8.60">
    <property type="match status" value="1"/>
</dbReference>
<evidence type="ECO:0000313" key="6">
    <source>
        <dbReference type="EMBL" id="AIF00928.1"/>
    </source>
</evidence>